<reference evidence="2" key="1">
    <citation type="journal article" date="2015" name="Nature">
        <title>Complex archaea that bridge the gap between prokaryotes and eukaryotes.</title>
        <authorList>
            <person name="Spang A."/>
            <person name="Saw J.H."/>
            <person name="Jorgensen S.L."/>
            <person name="Zaremba-Niedzwiedzka K."/>
            <person name="Martijn J."/>
            <person name="Lind A.E."/>
            <person name="van Eijk R."/>
            <person name="Schleper C."/>
            <person name="Guy L."/>
            <person name="Ettema T.J."/>
        </authorList>
    </citation>
    <scope>NUCLEOTIDE SEQUENCE</scope>
</reference>
<evidence type="ECO:0000259" key="1">
    <source>
        <dbReference type="Pfam" id="PF20586"/>
    </source>
</evidence>
<feature type="domain" description="DUF6788" evidence="1">
    <location>
        <begin position="10"/>
        <end position="81"/>
    </location>
</feature>
<gene>
    <name evidence="2" type="ORF">LCGC14_1882410</name>
</gene>
<dbReference type="EMBL" id="LAZR01019402">
    <property type="protein sequence ID" value="KKL92668.1"/>
    <property type="molecule type" value="Genomic_DNA"/>
</dbReference>
<accession>A0A0F9G1Y0</accession>
<name>A0A0F9G1Y0_9ZZZZ</name>
<dbReference type="Pfam" id="PF20586">
    <property type="entry name" value="DUF6788"/>
    <property type="match status" value="1"/>
</dbReference>
<protein>
    <recommendedName>
        <fullName evidence="1">DUF6788 domain-containing protein</fullName>
    </recommendedName>
</protein>
<organism evidence="2">
    <name type="scientific">marine sediment metagenome</name>
    <dbReference type="NCBI Taxonomy" id="412755"/>
    <lineage>
        <taxon>unclassified sequences</taxon>
        <taxon>metagenomes</taxon>
        <taxon>ecological metagenomes</taxon>
    </lineage>
</organism>
<sequence length="126" mass="15027">MQMSSTIEIKKLEKIRSTLIRELLSVTEMIPGAFNQAFRKCGKRNCWCLNGKGHPFNRIIWSEEGKVRTKSIPDEDKVWIKRITEIHREFKGKFREIQKIDGEVKKLINAFRREVIKHTRVLRKYL</sequence>
<dbReference type="InterPro" id="IPR046738">
    <property type="entry name" value="DUF6788"/>
</dbReference>
<comment type="caution">
    <text evidence="2">The sequence shown here is derived from an EMBL/GenBank/DDBJ whole genome shotgun (WGS) entry which is preliminary data.</text>
</comment>
<proteinExistence type="predicted"/>
<evidence type="ECO:0000313" key="2">
    <source>
        <dbReference type="EMBL" id="KKL92668.1"/>
    </source>
</evidence>
<dbReference type="AlphaFoldDB" id="A0A0F9G1Y0"/>